<dbReference type="FunFam" id="3.30.70.270:FF:000020">
    <property type="entry name" value="Transposon Tf2-6 polyprotein-like Protein"/>
    <property type="match status" value="1"/>
</dbReference>
<dbReference type="Gene3D" id="1.10.340.70">
    <property type="match status" value="1"/>
</dbReference>
<proteinExistence type="predicted"/>
<evidence type="ECO:0000256" key="2">
    <source>
        <dbReference type="SAM" id="MobiDB-lite"/>
    </source>
</evidence>
<dbReference type="CDD" id="cd09274">
    <property type="entry name" value="RNase_HI_RT_Ty3"/>
    <property type="match status" value="1"/>
</dbReference>
<dbReference type="SUPFAM" id="SSF53098">
    <property type="entry name" value="Ribonuclease H-like"/>
    <property type="match status" value="1"/>
</dbReference>
<feature type="region of interest" description="Disordered" evidence="2">
    <location>
        <begin position="277"/>
        <end position="300"/>
    </location>
</feature>
<dbReference type="EMBL" id="CAJOBA010043794">
    <property type="protein sequence ID" value="CAF4154852.1"/>
    <property type="molecule type" value="Genomic_DNA"/>
</dbReference>
<dbReference type="Gene3D" id="3.30.70.270">
    <property type="match status" value="1"/>
</dbReference>
<dbReference type="FunFam" id="1.10.340.70:FF:000001">
    <property type="entry name" value="Retrovirus-related Pol polyprotein from transposon gypsy-like Protein"/>
    <property type="match status" value="1"/>
</dbReference>
<evidence type="ECO:0000256" key="1">
    <source>
        <dbReference type="ARBA" id="ARBA00023268"/>
    </source>
</evidence>
<dbReference type="InterPro" id="IPR041588">
    <property type="entry name" value="Integrase_H2C2"/>
</dbReference>
<dbReference type="InterPro" id="IPR043128">
    <property type="entry name" value="Rev_trsase/Diguanyl_cyclase"/>
</dbReference>
<dbReference type="Gene3D" id="3.30.420.10">
    <property type="entry name" value="Ribonuclease H-like superfamily/Ribonuclease H"/>
    <property type="match status" value="1"/>
</dbReference>
<evidence type="ECO:0000313" key="5">
    <source>
        <dbReference type="Proteomes" id="UP000682733"/>
    </source>
</evidence>
<dbReference type="GO" id="GO:0003676">
    <property type="term" value="F:nucleic acid binding"/>
    <property type="evidence" value="ECO:0007669"/>
    <property type="project" value="InterPro"/>
</dbReference>
<dbReference type="PANTHER" id="PTHR37984:SF5">
    <property type="entry name" value="PROTEIN NYNRIN-LIKE"/>
    <property type="match status" value="1"/>
</dbReference>
<dbReference type="InterPro" id="IPR012337">
    <property type="entry name" value="RNaseH-like_sf"/>
</dbReference>
<dbReference type="GO" id="GO:0003824">
    <property type="term" value="F:catalytic activity"/>
    <property type="evidence" value="ECO:0007669"/>
    <property type="project" value="UniProtKB-KW"/>
</dbReference>
<gene>
    <name evidence="4" type="ORF">TMI583_LOCUS31272</name>
</gene>
<reference evidence="4" key="1">
    <citation type="submission" date="2021-02" db="EMBL/GenBank/DDBJ databases">
        <authorList>
            <person name="Nowell W R."/>
        </authorList>
    </citation>
    <scope>NUCLEOTIDE SEQUENCE</scope>
</reference>
<dbReference type="InterPro" id="IPR001584">
    <property type="entry name" value="Integrase_cat-core"/>
</dbReference>
<sequence length="588" mass="67240">MTTKLEFLGHTITEQQITPSQDRIQAILNIEEPRTLKQANRFIGKMNWYRKFIPHFADMAAPIHRVTNKTKNRRREFYWGPEQTTAFHHLKRILVTQPLLLDYPDASAPFILCTDASEVGIGGVLRQETSSGARINYYISKKLSPTERRYKNTEREPFAIYYCLSKLRDYIGTHNIVIETDYKPAVNCHKQSMNNKRVDNWFLKIQDMLPQVDMKYIPGSKNGAADALSRSSNFFPDVNGSIEDDEWHEPLIKPPRTLRQTTIDYPTKSSLLQAVTTRSVAQQTPPNPMSTPSPTTLSSMAPPLSSQILDFSHDKLRAEQQHDAIIVDKIRLSQQKVNPSYLISDGILHKIVLTKHGPTPLPYLPSSLIPDILFAHHDHPLGSHFGIDRTYHHLREKYYWPKMLESVTNYIQSCPQCAQFNIRRQKPPGHLQPIPPPNEVFQVIGLDWWGPAPEESADGNKYVLVITDFLSKYVIAAALPASNAANTAKTLLEDFILHQGAPDCVITDQRTHFANELITAFTQMLGTKHIFSTSFHPQTNGQVERFNATFCQQLSKYCSSNHENWDHYLKYIIYAYNNTKHATTNYTP</sequence>
<keyword evidence="1" id="KW-0511">Multifunctional enzyme</keyword>
<organism evidence="4 5">
    <name type="scientific">Didymodactylos carnosus</name>
    <dbReference type="NCBI Taxonomy" id="1234261"/>
    <lineage>
        <taxon>Eukaryota</taxon>
        <taxon>Metazoa</taxon>
        <taxon>Spiralia</taxon>
        <taxon>Gnathifera</taxon>
        <taxon>Rotifera</taxon>
        <taxon>Eurotatoria</taxon>
        <taxon>Bdelloidea</taxon>
        <taxon>Philodinida</taxon>
        <taxon>Philodinidae</taxon>
        <taxon>Didymodactylos</taxon>
    </lineage>
</organism>
<dbReference type="AlphaFoldDB" id="A0A8S2RE76"/>
<dbReference type="Proteomes" id="UP000682733">
    <property type="component" value="Unassembled WGS sequence"/>
</dbReference>
<dbReference type="Pfam" id="PF00665">
    <property type="entry name" value="rve"/>
    <property type="match status" value="1"/>
</dbReference>
<dbReference type="GO" id="GO:0015074">
    <property type="term" value="P:DNA integration"/>
    <property type="evidence" value="ECO:0007669"/>
    <property type="project" value="InterPro"/>
</dbReference>
<dbReference type="Pfam" id="PF17919">
    <property type="entry name" value="RT_RNaseH_2"/>
    <property type="match status" value="1"/>
</dbReference>
<comment type="caution">
    <text evidence="4">The sequence shown here is derived from an EMBL/GenBank/DDBJ whole genome shotgun (WGS) entry which is preliminary data.</text>
</comment>
<accession>A0A8S2RE76</accession>
<dbReference type="InterPro" id="IPR043502">
    <property type="entry name" value="DNA/RNA_pol_sf"/>
</dbReference>
<protein>
    <recommendedName>
        <fullName evidence="3">Integrase catalytic domain-containing protein</fullName>
    </recommendedName>
</protein>
<dbReference type="InterPro" id="IPR041577">
    <property type="entry name" value="RT_RNaseH_2"/>
</dbReference>
<feature type="domain" description="Integrase catalytic" evidence="3">
    <location>
        <begin position="432"/>
        <end position="588"/>
    </location>
</feature>
<dbReference type="InterPro" id="IPR050951">
    <property type="entry name" value="Retrovirus_Pol_polyprotein"/>
</dbReference>
<dbReference type="Gene3D" id="3.10.20.370">
    <property type="match status" value="1"/>
</dbReference>
<evidence type="ECO:0000313" key="4">
    <source>
        <dbReference type="EMBL" id="CAF4154852.1"/>
    </source>
</evidence>
<dbReference type="Pfam" id="PF17921">
    <property type="entry name" value="Integrase_H2C2"/>
    <property type="match status" value="1"/>
</dbReference>
<dbReference type="PANTHER" id="PTHR37984">
    <property type="entry name" value="PROTEIN CBG26694"/>
    <property type="match status" value="1"/>
</dbReference>
<dbReference type="InterPro" id="IPR036397">
    <property type="entry name" value="RNaseH_sf"/>
</dbReference>
<dbReference type="PROSITE" id="PS50994">
    <property type="entry name" value="INTEGRASE"/>
    <property type="match status" value="1"/>
</dbReference>
<evidence type="ECO:0000259" key="3">
    <source>
        <dbReference type="PROSITE" id="PS50994"/>
    </source>
</evidence>
<dbReference type="SUPFAM" id="SSF56672">
    <property type="entry name" value="DNA/RNA polymerases"/>
    <property type="match status" value="1"/>
</dbReference>
<name>A0A8S2RE76_9BILA</name>